<name>A0ABQ9J6L5_9CUCU</name>
<proteinExistence type="predicted"/>
<comment type="caution">
    <text evidence="1">The sequence shown here is derived from an EMBL/GenBank/DDBJ whole genome shotgun (WGS) entry which is preliminary data.</text>
</comment>
<gene>
    <name evidence="1" type="ORF">NQ317_000442</name>
</gene>
<evidence type="ECO:0000313" key="1">
    <source>
        <dbReference type="EMBL" id="KAJ8973514.1"/>
    </source>
</evidence>
<sequence>MDDEEFLAIAFLLSQRKKRKRRFWIHPLNTQRIQQSQFYILHPKLRAHPEKFFDYYRMSIISFNEDITKQDTHLRLAISAEERLAITLRNSCMTLLSAHPLCSGGGGSADDGGCGCG</sequence>
<protein>
    <submittedName>
        <fullName evidence="1">Uncharacterized protein</fullName>
    </submittedName>
</protein>
<dbReference type="EMBL" id="JAPWTJ010001158">
    <property type="protein sequence ID" value="KAJ8973514.1"/>
    <property type="molecule type" value="Genomic_DNA"/>
</dbReference>
<reference evidence="1" key="1">
    <citation type="journal article" date="2023" name="Insect Mol. Biol.">
        <title>Genome sequencing provides insights into the evolution of gene families encoding plant cell wall-degrading enzymes in longhorned beetles.</title>
        <authorList>
            <person name="Shin N.R."/>
            <person name="Okamura Y."/>
            <person name="Kirsch R."/>
            <person name="Pauchet Y."/>
        </authorList>
    </citation>
    <scope>NUCLEOTIDE SEQUENCE</scope>
    <source>
        <strain evidence="1">MMC_N1</strain>
    </source>
</reference>
<organism evidence="1 2">
    <name type="scientific">Molorchus minor</name>
    <dbReference type="NCBI Taxonomy" id="1323400"/>
    <lineage>
        <taxon>Eukaryota</taxon>
        <taxon>Metazoa</taxon>
        <taxon>Ecdysozoa</taxon>
        <taxon>Arthropoda</taxon>
        <taxon>Hexapoda</taxon>
        <taxon>Insecta</taxon>
        <taxon>Pterygota</taxon>
        <taxon>Neoptera</taxon>
        <taxon>Endopterygota</taxon>
        <taxon>Coleoptera</taxon>
        <taxon>Polyphaga</taxon>
        <taxon>Cucujiformia</taxon>
        <taxon>Chrysomeloidea</taxon>
        <taxon>Cerambycidae</taxon>
        <taxon>Lamiinae</taxon>
        <taxon>Monochamini</taxon>
        <taxon>Molorchus</taxon>
    </lineage>
</organism>
<accession>A0ABQ9J6L5</accession>
<evidence type="ECO:0000313" key="2">
    <source>
        <dbReference type="Proteomes" id="UP001162164"/>
    </source>
</evidence>
<dbReference type="Proteomes" id="UP001162164">
    <property type="component" value="Unassembled WGS sequence"/>
</dbReference>
<keyword evidence="2" id="KW-1185">Reference proteome</keyword>